<dbReference type="GO" id="GO:0005509">
    <property type="term" value="F:calcium ion binding"/>
    <property type="evidence" value="ECO:0007669"/>
    <property type="project" value="InterPro"/>
</dbReference>
<feature type="domain" description="Cytochrome c" evidence="15">
    <location>
        <begin position="597"/>
        <end position="676"/>
    </location>
</feature>
<gene>
    <name evidence="16" type="ORF">FHS75_003114</name>
</gene>
<comment type="cofactor">
    <cofactor evidence="11">
        <name>heme c</name>
        <dbReference type="ChEBI" id="CHEBI:61717"/>
    </cofactor>
    <text evidence="11">Binds 1 heme c group per subunit.</text>
</comment>
<feature type="signal peptide" evidence="14">
    <location>
        <begin position="1"/>
        <end position="20"/>
    </location>
</feature>
<feature type="binding site" evidence="11">
    <location>
        <position position="244"/>
    </location>
    <ligand>
        <name>pyrroloquinoline quinone</name>
        <dbReference type="ChEBI" id="CHEBI:58442"/>
    </ligand>
</feature>
<dbReference type="SUPFAM" id="SSF46626">
    <property type="entry name" value="Cytochrome c"/>
    <property type="match status" value="1"/>
</dbReference>
<keyword evidence="17" id="KW-1185">Reference proteome</keyword>
<keyword evidence="3 12" id="KW-0479">Metal-binding</keyword>
<feature type="binding site" evidence="11">
    <location>
        <position position="121"/>
    </location>
    <ligand>
        <name>pyrroloquinoline quinone</name>
        <dbReference type="ChEBI" id="CHEBI:58442"/>
    </ligand>
</feature>
<evidence type="ECO:0000256" key="10">
    <source>
        <dbReference type="PIRSR" id="PIRSR617512-1"/>
    </source>
</evidence>
<feature type="binding site" evidence="11">
    <location>
        <position position="165"/>
    </location>
    <ligand>
        <name>pyrroloquinoline quinone</name>
        <dbReference type="ChEBI" id="CHEBI:58442"/>
    </ligand>
</feature>
<feature type="binding site" evidence="12">
    <location>
        <position position="309"/>
    </location>
    <ligand>
        <name>Ca(2+)</name>
        <dbReference type="ChEBI" id="CHEBI:29108"/>
    </ligand>
</feature>
<feature type="active site" description="Proton acceptor" evidence="10">
    <location>
        <position position="309"/>
    </location>
</feature>
<dbReference type="PROSITE" id="PS51007">
    <property type="entry name" value="CYTC"/>
    <property type="match status" value="1"/>
</dbReference>
<evidence type="ECO:0000256" key="12">
    <source>
        <dbReference type="PIRSR" id="PIRSR617512-3"/>
    </source>
</evidence>
<evidence type="ECO:0000256" key="7">
    <source>
        <dbReference type="ARBA" id="ARBA00023002"/>
    </source>
</evidence>
<dbReference type="GO" id="GO:0016614">
    <property type="term" value="F:oxidoreductase activity, acting on CH-OH group of donors"/>
    <property type="evidence" value="ECO:0007669"/>
    <property type="project" value="InterPro"/>
</dbReference>
<feature type="binding site" description="covalent" evidence="11">
    <location>
        <position position="613"/>
    </location>
    <ligand>
        <name>heme c</name>
        <dbReference type="ChEBI" id="CHEBI:61717"/>
    </ligand>
</feature>
<dbReference type="InterPro" id="IPR018391">
    <property type="entry name" value="PQQ_b-propeller_rpt"/>
</dbReference>
<dbReference type="InterPro" id="IPR036909">
    <property type="entry name" value="Cyt_c-like_dom_sf"/>
</dbReference>
<evidence type="ECO:0000256" key="8">
    <source>
        <dbReference type="ARBA" id="ARBA00023004"/>
    </source>
</evidence>
<feature type="binding site" evidence="11">
    <location>
        <begin position="396"/>
        <end position="397"/>
    </location>
    <ligand>
        <name>pyrroloquinoline quinone</name>
        <dbReference type="ChEBI" id="CHEBI:58442"/>
    </ligand>
</feature>
<keyword evidence="5 12" id="KW-0106">Calcium</keyword>
<dbReference type="GO" id="GO:0016020">
    <property type="term" value="C:membrane"/>
    <property type="evidence" value="ECO:0007669"/>
    <property type="project" value="InterPro"/>
</dbReference>
<dbReference type="GO" id="GO:0020037">
    <property type="term" value="F:heme binding"/>
    <property type="evidence" value="ECO:0007669"/>
    <property type="project" value="InterPro"/>
</dbReference>
<keyword evidence="4 14" id="KW-0732">Signal</keyword>
<evidence type="ECO:0000256" key="14">
    <source>
        <dbReference type="SAM" id="SignalP"/>
    </source>
</evidence>
<dbReference type="CDD" id="cd10279">
    <property type="entry name" value="PQQ_ADH_II"/>
    <property type="match status" value="1"/>
</dbReference>
<dbReference type="InterPro" id="IPR011047">
    <property type="entry name" value="Quinoprotein_ADH-like_sf"/>
</dbReference>
<dbReference type="Proteomes" id="UP000522081">
    <property type="component" value="Unassembled WGS sequence"/>
</dbReference>
<dbReference type="AlphaFoldDB" id="A0A7Y9Y114"/>
<feature type="binding site" description="covalent" evidence="11">
    <location>
        <position position="610"/>
    </location>
    <ligand>
        <name>heme c</name>
        <dbReference type="ChEBI" id="CHEBI:61717"/>
    </ligand>
</feature>
<dbReference type="Gene3D" id="2.140.10.10">
    <property type="entry name" value="Quinoprotein alcohol dehydrogenase-like superfamily"/>
    <property type="match status" value="1"/>
</dbReference>
<dbReference type="SUPFAM" id="SSF50998">
    <property type="entry name" value="Quinoprotein alcohol dehydrogenase-like"/>
    <property type="match status" value="1"/>
</dbReference>
<comment type="caution">
    <text evidence="16">The sequence shown here is derived from an EMBL/GenBank/DDBJ whole genome shotgun (WGS) entry which is preliminary data.</text>
</comment>
<proteinExistence type="inferred from homology"/>
<keyword evidence="2 11" id="KW-0349">Heme</keyword>
<feature type="disulfide bond" evidence="13">
    <location>
        <begin position="115"/>
        <end position="116"/>
    </location>
</feature>
<evidence type="ECO:0000256" key="9">
    <source>
        <dbReference type="ARBA" id="ARBA00023157"/>
    </source>
</evidence>
<evidence type="ECO:0000256" key="4">
    <source>
        <dbReference type="ARBA" id="ARBA00022729"/>
    </source>
</evidence>
<dbReference type="PANTHER" id="PTHR32303">
    <property type="entry name" value="QUINOPROTEIN ALCOHOL DEHYDROGENASE (CYTOCHROME C)"/>
    <property type="match status" value="1"/>
</dbReference>
<accession>A0A7Y9Y114</accession>
<dbReference type="InterPro" id="IPR002372">
    <property type="entry name" value="PQQ_rpt_dom"/>
</dbReference>
<feature type="binding site" description="axial binding residue" evidence="12">
    <location>
        <position position="614"/>
    </location>
    <ligand>
        <name>heme c</name>
        <dbReference type="ChEBI" id="CHEBI:61717"/>
    </ligand>
    <ligandPart>
        <name>Fe</name>
        <dbReference type="ChEBI" id="CHEBI:18248"/>
    </ligandPart>
</feature>
<organism evidence="16 17">
    <name type="scientific">Novosphingobium marinum</name>
    <dbReference type="NCBI Taxonomy" id="1514948"/>
    <lineage>
        <taxon>Bacteria</taxon>
        <taxon>Pseudomonadati</taxon>
        <taxon>Pseudomonadota</taxon>
        <taxon>Alphaproteobacteria</taxon>
        <taxon>Sphingomonadales</taxon>
        <taxon>Sphingomonadaceae</taxon>
        <taxon>Novosphingobium</taxon>
    </lineage>
</organism>
<dbReference type="InterPro" id="IPR017512">
    <property type="entry name" value="PQQ_MeOH/EtOH_DH"/>
</dbReference>
<dbReference type="Pfam" id="PF01011">
    <property type="entry name" value="PQQ"/>
    <property type="match status" value="2"/>
</dbReference>
<feature type="binding site" evidence="12">
    <location>
        <position position="264"/>
    </location>
    <ligand>
        <name>Ca(2+)</name>
        <dbReference type="ChEBI" id="CHEBI:29108"/>
    </ligand>
</feature>
<sequence length="687" mass="74870">MRRIVTALAAGLLGVTVVAATDTPDVGWQSYNGGSDEQRFADLDAIDTGNVAGLGLAWYADLGSSRGLETTPLVVGRTMYATLPWSKVVALDAVTGEEKWRFDPEVPGEFALSACCDVVNRGAAFENGRVFVGTIDGRLVALDAETGEKLWDTQTTDREKPYTITGAPRVAKGLVFIGNGGGEYGARGYVSAYDQQTGELRWRFWVVPGEPGKPDGAASDEVLEKLARETWFGDDYWRYGGGGTVWDSIVYDEELDRLYIGTGNGGPWNRVIRSEDKGDNLFLSSIVALDPDTGEYIWHYQQVPGETWDFTAAQQMTLADLEIDGRKRKVILHAPKNGFFYVIDRTDGSLISAEKFVPANWAERIDLETGRPVETEGARFRDKPFLATSGASGAHNWQPMSFDPRTGLVYIPAQQVPFLYTKDEKFRFEPDLWNLGVDMMSTPLPETPEERAAMKEAIQGRLIAWDPVAQKPVWKVEHEGTWHGGVLATSGNLVFQGLNDGTFQAYHAGTGKVLWRFDAKSPILPAPVSYRIDGKQYVAIAAGAGGGFALSLPSFEGPRTWPEGRILVFALGGDKTLPDTPQVRRALTKVSQDFTPAQVEEGKALFGQVCAACHAMGTMSAGIVPDLKRSGVLASKEAWKAVVIDGVLASRGMAGFGDYMTPQQAEAIRAYVASRAHLEAARQMADK</sequence>
<evidence type="ECO:0000256" key="1">
    <source>
        <dbReference type="ARBA" id="ARBA00008156"/>
    </source>
</evidence>
<name>A0A7Y9Y114_9SPHN</name>
<evidence type="ECO:0000256" key="11">
    <source>
        <dbReference type="PIRSR" id="PIRSR617512-2"/>
    </source>
</evidence>
<protein>
    <submittedName>
        <fullName evidence="16">PQQ-dependent dehydrogenase (Methanol/ethanol family)</fullName>
    </submittedName>
</protein>
<feature type="binding site" evidence="12">
    <location>
        <position position="183"/>
    </location>
    <ligand>
        <name>Ca(2+)</name>
        <dbReference type="ChEBI" id="CHEBI:29108"/>
    </ligand>
</feature>
<dbReference type="SMART" id="SM00564">
    <property type="entry name" value="PQQ"/>
    <property type="match status" value="5"/>
</dbReference>
<feature type="chain" id="PRO_5031183733" evidence="14">
    <location>
        <begin position="21"/>
        <end position="687"/>
    </location>
</feature>
<feature type="binding site" evidence="11">
    <location>
        <position position="69"/>
    </location>
    <ligand>
        <name>pyrroloquinoline quinone</name>
        <dbReference type="ChEBI" id="CHEBI:58442"/>
    </ligand>
</feature>
<feature type="binding site" evidence="11">
    <location>
        <position position="336"/>
    </location>
    <ligand>
        <name>pyrroloquinoline quinone</name>
        <dbReference type="ChEBI" id="CHEBI:58442"/>
    </ligand>
</feature>
<evidence type="ECO:0000259" key="15">
    <source>
        <dbReference type="PROSITE" id="PS51007"/>
    </source>
</evidence>
<reference evidence="16 17" key="1">
    <citation type="submission" date="2020-07" db="EMBL/GenBank/DDBJ databases">
        <title>Genomic Encyclopedia of Type Strains, Phase IV (KMG-IV): sequencing the most valuable type-strain genomes for metagenomic binning, comparative biology and taxonomic classification.</title>
        <authorList>
            <person name="Goeker M."/>
        </authorList>
    </citation>
    <scope>NUCLEOTIDE SEQUENCE [LARGE SCALE GENOMIC DNA]</scope>
    <source>
        <strain evidence="16 17">DSM 29043</strain>
    </source>
</reference>
<evidence type="ECO:0000256" key="2">
    <source>
        <dbReference type="ARBA" id="ARBA00022617"/>
    </source>
</evidence>
<keyword evidence="6 11" id="KW-0634">PQQ</keyword>
<evidence type="ECO:0000313" key="16">
    <source>
        <dbReference type="EMBL" id="NYH96763.1"/>
    </source>
</evidence>
<evidence type="ECO:0000256" key="6">
    <source>
        <dbReference type="ARBA" id="ARBA00022891"/>
    </source>
</evidence>
<dbReference type="Gene3D" id="1.10.760.10">
    <property type="entry name" value="Cytochrome c-like domain"/>
    <property type="match status" value="1"/>
</dbReference>
<comment type="cofactor">
    <cofactor evidence="11">
        <name>pyrroloquinoline quinone</name>
        <dbReference type="ChEBI" id="CHEBI:58442"/>
    </cofactor>
    <text evidence="11">Binds 1 PQQ group per subunit.</text>
</comment>
<keyword evidence="8 12" id="KW-0408">Iron</keyword>
<comment type="cofactor">
    <cofactor evidence="12">
        <name>Ca(2+)</name>
        <dbReference type="ChEBI" id="CHEBI:29108"/>
    </cofactor>
    <text evidence="12">Binds 1 Ca(2+) ion per subunit.</text>
</comment>
<evidence type="ECO:0000256" key="5">
    <source>
        <dbReference type="ARBA" id="ARBA00022837"/>
    </source>
</evidence>
<keyword evidence="9 13" id="KW-1015">Disulfide bond</keyword>
<evidence type="ECO:0000256" key="13">
    <source>
        <dbReference type="PIRSR" id="PIRSR617512-4"/>
    </source>
</evidence>
<feature type="binding site" description="axial binding residue" evidence="12">
    <location>
        <position position="653"/>
    </location>
    <ligand>
        <name>heme c</name>
        <dbReference type="ChEBI" id="CHEBI:61717"/>
    </ligand>
    <ligandPart>
        <name>Fe</name>
        <dbReference type="ChEBI" id="CHEBI:18248"/>
    </ligandPart>
</feature>
<dbReference type="RefSeq" id="WP_179408574.1">
    <property type="nucleotide sequence ID" value="NZ_BMGF01000008.1"/>
</dbReference>
<evidence type="ECO:0000313" key="17">
    <source>
        <dbReference type="Proteomes" id="UP000522081"/>
    </source>
</evidence>
<comment type="similarity">
    <text evidence="1">Belongs to the bacterial PQQ dehydrogenase family.</text>
</comment>
<dbReference type="GO" id="GO:0009055">
    <property type="term" value="F:electron transfer activity"/>
    <property type="evidence" value="ECO:0007669"/>
    <property type="project" value="InterPro"/>
</dbReference>
<keyword evidence="7" id="KW-0560">Oxidoreductase</keyword>
<dbReference type="InterPro" id="IPR009056">
    <property type="entry name" value="Cyt_c-like_dom"/>
</dbReference>
<dbReference type="Pfam" id="PF13442">
    <property type="entry name" value="Cytochrome_CBB3"/>
    <property type="match status" value="1"/>
</dbReference>
<evidence type="ECO:0000256" key="3">
    <source>
        <dbReference type="ARBA" id="ARBA00022723"/>
    </source>
</evidence>
<dbReference type="NCBIfam" id="TIGR03075">
    <property type="entry name" value="PQQ_enz_alc_DH"/>
    <property type="match status" value="1"/>
</dbReference>
<dbReference type="EMBL" id="JACBZF010000007">
    <property type="protein sequence ID" value="NYH96763.1"/>
    <property type="molecule type" value="Genomic_DNA"/>
</dbReference>